<reference evidence="2" key="2">
    <citation type="submission" date="2020-11" db="EMBL/GenBank/DDBJ databases">
        <authorList>
            <consortium name="DOE Joint Genome Institute"/>
            <person name="Kuo A."/>
            <person name="Miyauchi S."/>
            <person name="Kiss E."/>
            <person name="Drula E."/>
            <person name="Kohler A."/>
            <person name="Sanchez-Garcia M."/>
            <person name="Andreopoulos B."/>
            <person name="Barry K.W."/>
            <person name="Bonito G."/>
            <person name="Buee M."/>
            <person name="Carver A."/>
            <person name="Chen C."/>
            <person name="Cichocki N."/>
            <person name="Clum A."/>
            <person name="Culley D."/>
            <person name="Crous P.W."/>
            <person name="Fauchery L."/>
            <person name="Girlanda M."/>
            <person name="Hayes R."/>
            <person name="Keri Z."/>
            <person name="Labutti K."/>
            <person name="Lipzen A."/>
            <person name="Lombard V."/>
            <person name="Magnuson J."/>
            <person name="Maillard F."/>
            <person name="Morin E."/>
            <person name="Murat C."/>
            <person name="Nolan M."/>
            <person name="Ohm R."/>
            <person name="Pangilinan J."/>
            <person name="Pereira M."/>
            <person name="Perotto S."/>
            <person name="Peter M."/>
            <person name="Riley R."/>
            <person name="Sitrit Y."/>
            <person name="Stielow B."/>
            <person name="Szollosi G."/>
            <person name="Zifcakova L."/>
            <person name="Stursova M."/>
            <person name="Spatafora J.W."/>
            <person name="Tedersoo L."/>
            <person name="Vaario L.-M."/>
            <person name="Yamada A."/>
            <person name="Yan M."/>
            <person name="Wang P."/>
            <person name="Xu J."/>
            <person name="Bruns T."/>
            <person name="Baldrian P."/>
            <person name="Vilgalys R."/>
            <person name="Henrissat B."/>
            <person name="Grigoriev I.V."/>
            <person name="Hibbett D."/>
            <person name="Nagy L.G."/>
            <person name="Martin F.M."/>
        </authorList>
    </citation>
    <scope>NUCLEOTIDE SEQUENCE</scope>
    <source>
        <strain evidence="2">UH-Tt-Lm1</strain>
    </source>
</reference>
<name>A0A9P6HCL4_9AGAM</name>
<protein>
    <recommendedName>
        <fullName evidence="4">F-box domain-containing protein</fullName>
    </recommendedName>
</protein>
<feature type="compositionally biased region" description="Acidic residues" evidence="1">
    <location>
        <begin position="518"/>
        <end position="551"/>
    </location>
</feature>
<proteinExistence type="predicted"/>
<sequence>MVSQMANNSLGSDVLLSQLLEMVEKGLDNISATLSPTDVATSKQIDGMVLKISTILRKARNIKNRFAPINQIPPETLALTATFLTNSSDVINATAVCQQWRTTLLSFPQVWRKAGGRLPELEAYLERSKSIPIEVDLFSPSLVTSIVPHTFRLVNLTVSVKDSAGFEQVAGHLCEPIPTLRSLKFFTQNPQLYAIELPLGLSEGLFRHLESLVLYGISSFRGSQSFPHITELYLCTGYPTIKSTTGLLDTLGKLPGLVKLCLIFQADWYAHVHSPKIVTLSCLEEICLFTPSITGPLDEGAVPPILRFLELPKAKVVSMQSPFPMSSSIPVLPGALFNERLPNYAKLPGLQIKTKRGSGEIIFRSASQAVLAYDTGPLEDHLREIRLWGGLPISSVRRVTAVRSDLRHGKEDIWLAGLIGELEFLELLELHGDCGHVLRRLRVWMARGEVSVGIKALVVRGGEYAKRQAFKFDGVKGALGLENMTVTYIPDPGSREEFSDIGSSSEGNFDSDGSYSGESDENGENGDGDEVDEDGDEDEVDEEEDVEGDEN</sequence>
<comment type="caution">
    <text evidence="2">The sequence shown here is derived from an EMBL/GenBank/DDBJ whole genome shotgun (WGS) entry which is preliminary data.</text>
</comment>
<evidence type="ECO:0000313" key="2">
    <source>
        <dbReference type="EMBL" id="KAF9782907.1"/>
    </source>
</evidence>
<evidence type="ECO:0008006" key="4">
    <source>
        <dbReference type="Google" id="ProtNLM"/>
    </source>
</evidence>
<feature type="region of interest" description="Disordered" evidence="1">
    <location>
        <begin position="489"/>
        <end position="551"/>
    </location>
</feature>
<accession>A0A9P6HCL4</accession>
<dbReference type="EMBL" id="WIUZ02000011">
    <property type="protein sequence ID" value="KAF9782907.1"/>
    <property type="molecule type" value="Genomic_DNA"/>
</dbReference>
<reference evidence="2" key="1">
    <citation type="journal article" date="2020" name="Nat. Commun.">
        <title>Large-scale genome sequencing of mycorrhizal fungi provides insights into the early evolution of symbiotic traits.</title>
        <authorList>
            <person name="Miyauchi S."/>
            <person name="Kiss E."/>
            <person name="Kuo A."/>
            <person name="Drula E."/>
            <person name="Kohler A."/>
            <person name="Sanchez-Garcia M."/>
            <person name="Morin E."/>
            <person name="Andreopoulos B."/>
            <person name="Barry K.W."/>
            <person name="Bonito G."/>
            <person name="Buee M."/>
            <person name="Carver A."/>
            <person name="Chen C."/>
            <person name="Cichocki N."/>
            <person name="Clum A."/>
            <person name="Culley D."/>
            <person name="Crous P.W."/>
            <person name="Fauchery L."/>
            <person name="Girlanda M."/>
            <person name="Hayes R.D."/>
            <person name="Keri Z."/>
            <person name="LaButti K."/>
            <person name="Lipzen A."/>
            <person name="Lombard V."/>
            <person name="Magnuson J."/>
            <person name="Maillard F."/>
            <person name="Murat C."/>
            <person name="Nolan M."/>
            <person name="Ohm R.A."/>
            <person name="Pangilinan J."/>
            <person name="Pereira M.F."/>
            <person name="Perotto S."/>
            <person name="Peter M."/>
            <person name="Pfister S."/>
            <person name="Riley R."/>
            <person name="Sitrit Y."/>
            <person name="Stielow J.B."/>
            <person name="Szollosi G."/>
            <person name="Zifcakova L."/>
            <person name="Stursova M."/>
            <person name="Spatafora J.W."/>
            <person name="Tedersoo L."/>
            <person name="Vaario L.M."/>
            <person name="Yamada A."/>
            <person name="Yan M."/>
            <person name="Wang P."/>
            <person name="Xu J."/>
            <person name="Bruns T."/>
            <person name="Baldrian P."/>
            <person name="Vilgalys R."/>
            <person name="Dunand C."/>
            <person name="Henrissat B."/>
            <person name="Grigoriev I.V."/>
            <person name="Hibbett D."/>
            <person name="Nagy L.G."/>
            <person name="Martin F.M."/>
        </authorList>
    </citation>
    <scope>NUCLEOTIDE SEQUENCE</scope>
    <source>
        <strain evidence="2">UH-Tt-Lm1</strain>
    </source>
</reference>
<dbReference type="Proteomes" id="UP000736335">
    <property type="component" value="Unassembled WGS sequence"/>
</dbReference>
<keyword evidence="3" id="KW-1185">Reference proteome</keyword>
<evidence type="ECO:0000256" key="1">
    <source>
        <dbReference type="SAM" id="MobiDB-lite"/>
    </source>
</evidence>
<evidence type="ECO:0000313" key="3">
    <source>
        <dbReference type="Proteomes" id="UP000736335"/>
    </source>
</evidence>
<gene>
    <name evidence="2" type="ORF">BJ322DRAFT_180804</name>
</gene>
<organism evidence="2 3">
    <name type="scientific">Thelephora terrestris</name>
    <dbReference type="NCBI Taxonomy" id="56493"/>
    <lineage>
        <taxon>Eukaryota</taxon>
        <taxon>Fungi</taxon>
        <taxon>Dikarya</taxon>
        <taxon>Basidiomycota</taxon>
        <taxon>Agaricomycotina</taxon>
        <taxon>Agaricomycetes</taxon>
        <taxon>Thelephorales</taxon>
        <taxon>Thelephoraceae</taxon>
        <taxon>Thelephora</taxon>
    </lineage>
</organism>
<dbReference type="AlphaFoldDB" id="A0A9P6HCL4"/>